<keyword evidence="3 9" id="KW-0436">Ligase</keyword>
<dbReference type="SMART" id="SM00836">
    <property type="entry name" value="DALR_1"/>
    <property type="match status" value="1"/>
</dbReference>
<gene>
    <name evidence="12" type="ORF">M407DRAFT_31367</name>
</gene>
<dbReference type="SUPFAM" id="SSF47323">
    <property type="entry name" value="Anticodon-binding domain of a subclass of class I aminoacyl-tRNA synthetases"/>
    <property type="match status" value="1"/>
</dbReference>
<sequence>MAPQTPIPKSEASANFLDTIRTSIASRLATILGDEVNQAVYASIEPSRKGPHDRTLAIPKLRAVLKNANPTEIAAQYTPDDLIEAVVASGSFLSFHVRSSTMMRQVLEMIYSMSQSSERGYGTITLGNESSVGVGFEKDGSEELLEKDPILHLFNGYVAINNDVKAEETQGRYESRERAKDYFNRLEKGDPHLTAMWQCFRELSIFEYIKNYERLGVQFDIYAGESLIFAKSIKKVMDQLEKQGFLVGKTKDESRNATRDNNKGAAPKGEEGENEHEDTFGDGLALAIDSSSASLFYKNQARVYGNTIYMIRDIAGAIDRYHKYHFDKMLYVVGDQQNLHFSQCFKIFSSLEDCPFDASERLEHINFGRMKASPERFAAIEDPELTSDQIGMTAVKVQDKQAKRIMSYPFPLNRMTSFEGDTGPYLQCAHVRLCSVERKVALEVGLVISSLDSIATPLLLSPPKAREIVLYLATFPNVVRTALRPHEPSVLVTYCFKLAHLISSAWETIVVQGLLAGEKRK</sequence>
<dbReference type="PANTHER" id="PTHR11956:SF11">
    <property type="entry name" value="ARGININE--TRNA LIGASE, MITOCHONDRIAL-RELATED"/>
    <property type="match status" value="1"/>
</dbReference>
<keyword evidence="7 9" id="KW-0030">Aminoacyl-tRNA synthetase</keyword>
<evidence type="ECO:0000313" key="12">
    <source>
        <dbReference type="EMBL" id="KIO18963.1"/>
    </source>
</evidence>
<name>A0A0C3KBZ4_9AGAM</name>
<dbReference type="InterPro" id="IPR014729">
    <property type="entry name" value="Rossmann-like_a/b/a_fold"/>
</dbReference>
<dbReference type="EC" id="6.1.1.19" evidence="2"/>
<feature type="region of interest" description="Disordered" evidence="10">
    <location>
        <begin position="251"/>
        <end position="278"/>
    </location>
</feature>
<comment type="catalytic activity">
    <reaction evidence="8">
        <text>tRNA(Arg) + L-arginine + ATP = L-arginyl-tRNA(Arg) + AMP + diphosphate</text>
        <dbReference type="Rhea" id="RHEA:20301"/>
        <dbReference type="Rhea" id="RHEA-COMP:9658"/>
        <dbReference type="Rhea" id="RHEA-COMP:9673"/>
        <dbReference type="ChEBI" id="CHEBI:30616"/>
        <dbReference type="ChEBI" id="CHEBI:32682"/>
        <dbReference type="ChEBI" id="CHEBI:33019"/>
        <dbReference type="ChEBI" id="CHEBI:78442"/>
        <dbReference type="ChEBI" id="CHEBI:78513"/>
        <dbReference type="ChEBI" id="CHEBI:456215"/>
        <dbReference type="EC" id="6.1.1.19"/>
    </reaction>
</comment>
<dbReference type="GO" id="GO:0006420">
    <property type="term" value="P:arginyl-tRNA aminoacylation"/>
    <property type="evidence" value="ECO:0007669"/>
    <property type="project" value="InterPro"/>
</dbReference>
<reference evidence="12 13" key="1">
    <citation type="submission" date="2014-04" db="EMBL/GenBank/DDBJ databases">
        <authorList>
            <consortium name="DOE Joint Genome Institute"/>
            <person name="Kuo A."/>
            <person name="Girlanda M."/>
            <person name="Perotto S."/>
            <person name="Kohler A."/>
            <person name="Nagy L.G."/>
            <person name="Floudas D."/>
            <person name="Copeland A."/>
            <person name="Barry K.W."/>
            <person name="Cichocki N."/>
            <person name="Veneault-Fourrey C."/>
            <person name="LaButti K."/>
            <person name="Lindquist E.A."/>
            <person name="Lipzen A."/>
            <person name="Lundell T."/>
            <person name="Morin E."/>
            <person name="Murat C."/>
            <person name="Sun H."/>
            <person name="Tunlid A."/>
            <person name="Henrissat B."/>
            <person name="Grigoriev I.V."/>
            <person name="Hibbett D.S."/>
            <person name="Martin F."/>
            <person name="Nordberg H.P."/>
            <person name="Cantor M.N."/>
            <person name="Hua S.X."/>
        </authorList>
    </citation>
    <scope>NUCLEOTIDE SEQUENCE [LARGE SCALE GENOMIC DNA]</scope>
    <source>
        <strain evidence="12 13">MUT 4182</strain>
    </source>
</reference>
<proteinExistence type="inferred from homology"/>
<dbReference type="Pfam" id="PF00750">
    <property type="entry name" value="tRNA-synt_1d"/>
    <property type="match status" value="2"/>
</dbReference>
<dbReference type="OrthoDB" id="68056at2759"/>
<dbReference type="Proteomes" id="UP000054248">
    <property type="component" value="Unassembled WGS sequence"/>
</dbReference>
<dbReference type="InterPro" id="IPR001278">
    <property type="entry name" value="Arg-tRNA-ligase"/>
</dbReference>
<evidence type="ECO:0000256" key="10">
    <source>
        <dbReference type="SAM" id="MobiDB-lite"/>
    </source>
</evidence>
<dbReference type="Gene3D" id="1.10.730.10">
    <property type="entry name" value="Isoleucyl-tRNA Synthetase, Domain 1"/>
    <property type="match status" value="1"/>
</dbReference>
<evidence type="ECO:0000313" key="13">
    <source>
        <dbReference type="Proteomes" id="UP000054248"/>
    </source>
</evidence>
<organism evidence="12 13">
    <name type="scientific">Tulasnella calospora MUT 4182</name>
    <dbReference type="NCBI Taxonomy" id="1051891"/>
    <lineage>
        <taxon>Eukaryota</taxon>
        <taxon>Fungi</taxon>
        <taxon>Dikarya</taxon>
        <taxon>Basidiomycota</taxon>
        <taxon>Agaricomycotina</taxon>
        <taxon>Agaricomycetes</taxon>
        <taxon>Cantharellales</taxon>
        <taxon>Tulasnellaceae</taxon>
        <taxon>Tulasnella</taxon>
    </lineage>
</organism>
<dbReference type="SUPFAM" id="SSF55190">
    <property type="entry name" value="Arginyl-tRNA synthetase (ArgRS), N-terminal 'additional' domain"/>
    <property type="match status" value="1"/>
</dbReference>
<dbReference type="SUPFAM" id="SSF52374">
    <property type="entry name" value="Nucleotidylyl transferase"/>
    <property type="match status" value="1"/>
</dbReference>
<dbReference type="GO" id="GO:0005524">
    <property type="term" value="F:ATP binding"/>
    <property type="evidence" value="ECO:0007669"/>
    <property type="project" value="UniProtKB-KW"/>
</dbReference>
<evidence type="ECO:0000256" key="7">
    <source>
        <dbReference type="ARBA" id="ARBA00023146"/>
    </source>
</evidence>
<dbReference type="AlphaFoldDB" id="A0A0C3KBZ4"/>
<dbReference type="InterPro" id="IPR035684">
    <property type="entry name" value="ArgRS_core"/>
</dbReference>
<evidence type="ECO:0000256" key="1">
    <source>
        <dbReference type="ARBA" id="ARBA00005594"/>
    </source>
</evidence>
<evidence type="ECO:0000256" key="4">
    <source>
        <dbReference type="ARBA" id="ARBA00022741"/>
    </source>
</evidence>
<dbReference type="InterPro" id="IPR036695">
    <property type="entry name" value="Arg-tRNA-synth_N_sf"/>
</dbReference>
<dbReference type="Gene3D" id="3.40.50.620">
    <property type="entry name" value="HUPs"/>
    <property type="match status" value="1"/>
</dbReference>
<comment type="similarity">
    <text evidence="1 9">Belongs to the class-I aminoacyl-tRNA synthetase family.</text>
</comment>
<accession>A0A0C3KBZ4</accession>
<dbReference type="EMBL" id="KN823248">
    <property type="protein sequence ID" value="KIO18963.1"/>
    <property type="molecule type" value="Genomic_DNA"/>
</dbReference>
<feature type="compositionally biased region" description="Basic and acidic residues" evidence="10">
    <location>
        <begin position="251"/>
        <end position="262"/>
    </location>
</feature>
<dbReference type="GO" id="GO:0032543">
    <property type="term" value="P:mitochondrial translation"/>
    <property type="evidence" value="ECO:0007669"/>
    <property type="project" value="TreeGrafter"/>
</dbReference>
<keyword evidence="13" id="KW-1185">Reference proteome</keyword>
<dbReference type="InterPro" id="IPR008909">
    <property type="entry name" value="DALR_anticod-bd"/>
</dbReference>
<keyword evidence="6 9" id="KW-0648">Protein biosynthesis</keyword>
<evidence type="ECO:0000256" key="9">
    <source>
        <dbReference type="RuleBase" id="RU363038"/>
    </source>
</evidence>
<reference evidence="13" key="2">
    <citation type="submission" date="2015-01" db="EMBL/GenBank/DDBJ databases">
        <title>Evolutionary Origins and Diversification of the Mycorrhizal Mutualists.</title>
        <authorList>
            <consortium name="DOE Joint Genome Institute"/>
            <consortium name="Mycorrhizal Genomics Consortium"/>
            <person name="Kohler A."/>
            <person name="Kuo A."/>
            <person name="Nagy L.G."/>
            <person name="Floudas D."/>
            <person name="Copeland A."/>
            <person name="Barry K.W."/>
            <person name="Cichocki N."/>
            <person name="Veneault-Fourrey C."/>
            <person name="LaButti K."/>
            <person name="Lindquist E.A."/>
            <person name="Lipzen A."/>
            <person name="Lundell T."/>
            <person name="Morin E."/>
            <person name="Murat C."/>
            <person name="Riley R."/>
            <person name="Ohm R."/>
            <person name="Sun H."/>
            <person name="Tunlid A."/>
            <person name="Henrissat B."/>
            <person name="Grigoriev I.V."/>
            <person name="Hibbett D.S."/>
            <person name="Martin F."/>
        </authorList>
    </citation>
    <scope>NUCLEOTIDE SEQUENCE [LARGE SCALE GENOMIC DNA]</scope>
    <source>
        <strain evidence="13">MUT 4182</strain>
    </source>
</reference>
<protein>
    <recommendedName>
        <fullName evidence="2">arginine--tRNA ligase</fullName>
        <ecNumber evidence="2">6.1.1.19</ecNumber>
    </recommendedName>
</protein>
<dbReference type="PANTHER" id="PTHR11956">
    <property type="entry name" value="ARGINYL-TRNA SYNTHETASE"/>
    <property type="match status" value="1"/>
</dbReference>
<dbReference type="STRING" id="1051891.A0A0C3KBZ4"/>
<evidence type="ECO:0000256" key="8">
    <source>
        <dbReference type="ARBA" id="ARBA00049339"/>
    </source>
</evidence>
<feature type="domain" description="DALR anticodon binding" evidence="11">
    <location>
        <begin position="426"/>
        <end position="514"/>
    </location>
</feature>
<dbReference type="Gene3D" id="3.30.1360.70">
    <property type="entry name" value="Arginyl tRNA synthetase N-terminal domain"/>
    <property type="match status" value="1"/>
</dbReference>
<keyword evidence="4 9" id="KW-0547">Nucleotide-binding</keyword>
<keyword evidence="5 9" id="KW-0067">ATP-binding</keyword>
<evidence type="ECO:0000256" key="2">
    <source>
        <dbReference type="ARBA" id="ARBA00012837"/>
    </source>
</evidence>
<evidence type="ECO:0000256" key="6">
    <source>
        <dbReference type="ARBA" id="ARBA00022917"/>
    </source>
</evidence>
<dbReference type="InterPro" id="IPR009080">
    <property type="entry name" value="tRNAsynth_Ia_anticodon-bd"/>
</dbReference>
<dbReference type="HOGENOM" id="CLU_006406_6_2_1"/>
<dbReference type="GO" id="GO:0004814">
    <property type="term" value="F:arginine-tRNA ligase activity"/>
    <property type="evidence" value="ECO:0007669"/>
    <property type="project" value="UniProtKB-EC"/>
</dbReference>
<evidence type="ECO:0000256" key="5">
    <source>
        <dbReference type="ARBA" id="ARBA00022840"/>
    </source>
</evidence>
<dbReference type="Pfam" id="PF05746">
    <property type="entry name" value="DALR_1"/>
    <property type="match status" value="1"/>
</dbReference>
<dbReference type="GO" id="GO:0005739">
    <property type="term" value="C:mitochondrion"/>
    <property type="evidence" value="ECO:0007669"/>
    <property type="project" value="TreeGrafter"/>
</dbReference>
<evidence type="ECO:0000256" key="3">
    <source>
        <dbReference type="ARBA" id="ARBA00022598"/>
    </source>
</evidence>
<evidence type="ECO:0000259" key="11">
    <source>
        <dbReference type="SMART" id="SM00836"/>
    </source>
</evidence>